<organism evidence="1 2">
    <name type="scientific">Grimontia marina</name>
    <dbReference type="NCBI Taxonomy" id="646534"/>
    <lineage>
        <taxon>Bacteria</taxon>
        <taxon>Pseudomonadati</taxon>
        <taxon>Pseudomonadota</taxon>
        <taxon>Gammaproteobacteria</taxon>
        <taxon>Vibrionales</taxon>
        <taxon>Vibrionaceae</taxon>
        <taxon>Grimontia</taxon>
    </lineage>
</organism>
<sequence length="343" mass="37419">MKIESFTQPILSKSIDKEIVKNGENIETAPRFNALSLGKSGARTAAIDAISEGLKKEFGLSQNDIDSLMKPIRDSKKITVGEFNNLVNKLGKQKSTATIVSEIVKLPAQTNTNMAKTWVHGTDAIGEILSSREVWGGHAGIKVLGGDASGGVEDKSQTHHFFVAQTGDKGISDRPGNAFTKARQNAANKLQNNIELGSWKAAGYPLLGVLEFSSNLDSSLDGNTFQQKGDGIGGINTFMNEKGKYTQKLEGAMKPQALRLMNEHDMVNLALFLKASHESEDLEQFLPIQIRVLNGDNAKASDNVNKFLKSDNGFRSLFTTDMESGWKTYNTQDVLNVIEKLKV</sequence>
<dbReference type="RefSeq" id="WP_062710410.1">
    <property type="nucleotide sequence ID" value="NZ_CAWRCI010000023.1"/>
</dbReference>
<evidence type="ECO:0000313" key="2">
    <source>
        <dbReference type="Proteomes" id="UP000073601"/>
    </source>
</evidence>
<dbReference type="OrthoDB" id="9871988at2"/>
<dbReference type="AlphaFoldDB" id="A0A128F9A8"/>
<name>A0A128F9A8_9GAMM</name>
<proteinExistence type="predicted"/>
<reference evidence="2" key="1">
    <citation type="submission" date="2016-02" db="EMBL/GenBank/DDBJ databases">
        <authorList>
            <person name="Rodrigo-Torres Lidia"/>
            <person name="Arahal R.David."/>
        </authorList>
    </citation>
    <scope>NUCLEOTIDE SEQUENCE [LARGE SCALE GENOMIC DNA]</scope>
    <source>
        <strain evidence="2">CECT 8713</strain>
    </source>
</reference>
<keyword evidence="2" id="KW-1185">Reference proteome</keyword>
<protein>
    <submittedName>
        <fullName evidence="1">Uncharacterized protein</fullName>
    </submittedName>
</protein>
<gene>
    <name evidence="1" type="ORF">GMA8713_02630</name>
</gene>
<dbReference type="EMBL" id="FIZY01000023">
    <property type="protein sequence ID" value="CZF83362.1"/>
    <property type="molecule type" value="Genomic_DNA"/>
</dbReference>
<evidence type="ECO:0000313" key="1">
    <source>
        <dbReference type="EMBL" id="CZF83362.1"/>
    </source>
</evidence>
<dbReference type="Proteomes" id="UP000073601">
    <property type="component" value="Unassembled WGS sequence"/>
</dbReference>
<accession>A0A128F9A8</accession>